<evidence type="ECO:0000313" key="2">
    <source>
        <dbReference type="Proteomes" id="UP000887013"/>
    </source>
</evidence>
<sequence>MMAVFVLGDYAGQLPECIIERHSGQYPELWAGVRFRIMDDQFVELSLYSPDMSIGTCGIWLVSVAHDPRPAVSKTNFGCIQAMILFLKQIFNICLTPCHVVYGSTYCSAWWLHQILISDA</sequence>
<keyword evidence="2" id="KW-1185">Reference proteome</keyword>
<protein>
    <submittedName>
        <fullName evidence="1">Uncharacterized protein</fullName>
    </submittedName>
</protein>
<accession>A0A8X6P0L4</accession>
<proteinExistence type="predicted"/>
<reference evidence="1" key="1">
    <citation type="submission" date="2020-08" db="EMBL/GenBank/DDBJ databases">
        <title>Multicomponent nature underlies the extraordinary mechanical properties of spider dragline silk.</title>
        <authorList>
            <person name="Kono N."/>
            <person name="Nakamura H."/>
            <person name="Mori M."/>
            <person name="Yoshida Y."/>
            <person name="Ohtoshi R."/>
            <person name="Malay A.D."/>
            <person name="Moran D.A.P."/>
            <person name="Tomita M."/>
            <person name="Numata K."/>
            <person name="Arakawa K."/>
        </authorList>
    </citation>
    <scope>NUCLEOTIDE SEQUENCE</scope>
</reference>
<comment type="caution">
    <text evidence="1">The sequence shown here is derived from an EMBL/GenBank/DDBJ whole genome shotgun (WGS) entry which is preliminary data.</text>
</comment>
<evidence type="ECO:0000313" key="1">
    <source>
        <dbReference type="EMBL" id="GFT42277.1"/>
    </source>
</evidence>
<gene>
    <name evidence="1" type="ORF">NPIL_145371</name>
</gene>
<dbReference type="EMBL" id="BMAW01015162">
    <property type="protein sequence ID" value="GFT42277.1"/>
    <property type="molecule type" value="Genomic_DNA"/>
</dbReference>
<name>A0A8X6P0L4_NEPPI</name>
<dbReference type="Proteomes" id="UP000887013">
    <property type="component" value="Unassembled WGS sequence"/>
</dbReference>
<organism evidence="1 2">
    <name type="scientific">Nephila pilipes</name>
    <name type="common">Giant wood spider</name>
    <name type="synonym">Nephila maculata</name>
    <dbReference type="NCBI Taxonomy" id="299642"/>
    <lineage>
        <taxon>Eukaryota</taxon>
        <taxon>Metazoa</taxon>
        <taxon>Ecdysozoa</taxon>
        <taxon>Arthropoda</taxon>
        <taxon>Chelicerata</taxon>
        <taxon>Arachnida</taxon>
        <taxon>Araneae</taxon>
        <taxon>Araneomorphae</taxon>
        <taxon>Entelegynae</taxon>
        <taxon>Araneoidea</taxon>
        <taxon>Nephilidae</taxon>
        <taxon>Nephila</taxon>
    </lineage>
</organism>
<dbReference type="AlphaFoldDB" id="A0A8X6P0L4"/>